<gene>
    <name evidence="1" type="ORF">SAMN04489868_11064</name>
</gene>
<dbReference type="Proteomes" id="UP000198668">
    <property type="component" value="Unassembled WGS sequence"/>
</dbReference>
<proteinExistence type="predicted"/>
<organism evidence="1 2">
    <name type="scientific">Pisciglobus halotolerans</name>
    <dbReference type="NCBI Taxonomy" id="745365"/>
    <lineage>
        <taxon>Bacteria</taxon>
        <taxon>Bacillati</taxon>
        <taxon>Bacillota</taxon>
        <taxon>Bacilli</taxon>
        <taxon>Lactobacillales</taxon>
        <taxon>Carnobacteriaceae</taxon>
    </lineage>
</organism>
<dbReference type="AlphaFoldDB" id="A0A1I3BXC0"/>
<dbReference type="EMBL" id="FOQE01000010">
    <property type="protein sequence ID" value="SFH66830.1"/>
    <property type="molecule type" value="Genomic_DNA"/>
</dbReference>
<name>A0A1I3BXC0_9LACT</name>
<sequence length="40" mass="4737">MFDSFFISKGQTHFLKVEKILQVKDRPFKIEPNGVKVERV</sequence>
<accession>A0A1I3BXC0</accession>
<keyword evidence="2" id="KW-1185">Reference proteome</keyword>
<evidence type="ECO:0000313" key="2">
    <source>
        <dbReference type="Proteomes" id="UP000198668"/>
    </source>
</evidence>
<protein>
    <submittedName>
        <fullName evidence="1">Uncharacterized protein</fullName>
    </submittedName>
</protein>
<reference evidence="1 2" key="1">
    <citation type="submission" date="2016-10" db="EMBL/GenBank/DDBJ databases">
        <authorList>
            <person name="de Groot N.N."/>
        </authorList>
    </citation>
    <scope>NUCLEOTIDE SEQUENCE [LARGE SCALE GENOMIC DNA]</scope>
    <source>
        <strain evidence="1 2">DSM 27630</strain>
    </source>
</reference>
<evidence type="ECO:0000313" key="1">
    <source>
        <dbReference type="EMBL" id="SFH66830.1"/>
    </source>
</evidence>